<protein>
    <recommendedName>
        <fullName evidence="5">Uracil-DNA glycosylase-like domain-containing protein</fullName>
    </recommendedName>
</protein>
<dbReference type="SMART" id="SM00986">
    <property type="entry name" value="UDG"/>
    <property type="match status" value="1"/>
</dbReference>
<dbReference type="GO" id="GO:0097510">
    <property type="term" value="P:base-excision repair, AP site formation via deaminated base removal"/>
    <property type="evidence" value="ECO:0007669"/>
    <property type="project" value="TreeGrafter"/>
</dbReference>
<keyword evidence="4" id="KW-0234">DNA repair</keyword>
<dbReference type="InterPro" id="IPR018085">
    <property type="entry name" value="Ura-DNA_Glyclase_AS"/>
</dbReference>
<evidence type="ECO:0000256" key="3">
    <source>
        <dbReference type="ARBA" id="ARBA00022801"/>
    </source>
</evidence>
<dbReference type="CDD" id="cd10027">
    <property type="entry name" value="UDG-F1-like"/>
    <property type="match status" value="1"/>
</dbReference>
<dbReference type="GO" id="GO:0005634">
    <property type="term" value="C:nucleus"/>
    <property type="evidence" value="ECO:0007669"/>
    <property type="project" value="TreeGrafter"/>
</dbReference>
<dbReference type="Pfam" id="PF03167">
    <property type="entry name" value="UDG"/>
    <property type="match status" value="1"/>
</dbReference>
<keyword evidence="2" id="KW-0227">DNA damage</keyword>
<feature type="domain" description="Uracil-DNA glycosylase-like" evidence="5">
    <location>
        <begin position="44"/>
        <end position="203"/>
    </location>
</feature>
<dbReference type="GO" id="GO:0004844">
    <property type="term" value="F:uracil DNA N-glycosylase activity"/>
    <property type="evidence" value="ECO:0007669"/>
    <property type="project" value="InterPro"/>
</dbReference>
<proteinExistence type="inferred from homology"/>
<reference evidence="6" key="1">
    <citation type="journal article" date="2020" name="Nature">
        <title>Giant virus diversity and host interactions through global metagenomics.</title>
        <authorList>
            <person name="Schulz F."/>
            <person name="Roux S."/>
            <person name="Paez-Espino D."/>
            <person name="Jungbluth S."/>
            <person name="Walsh D.A."/>
            <person name="Denef V.J."/>
            <person name="McMahon K.D."/>
            <person name="Konstantinidis K.T."/>
            <person name="Eloe-Fadrosh E.A."/>
            <person name="Kyrpides N.C."/>
            <person name="Woyke T."/>
        </authorList>
    </citation>
    <scope>NUCLEOTIDE SEQUENCE</scope>
    <source>
        <strain evidence="6">GVMAG-M-3300018416-26</strain>
    </source>
</reference>
<dbReference type="PANTHER" id="PTHR11264">
    <property type="entry name" value="URACIL-DNA GLYCOSYLASE"/>
    <property type="match status" value="1"/>
</dbReference>
<sequence>MKFIERLSWIELFSSLESDINTTIDKVKNENICPELNNVFKCFEFFDVIDTKVVVIGQDPYHTPNTATGLAFQTKNVNKPPPSLHNIYKAVKNTYPNSACDISSWVNQGVLMINRSFTVELNKPNSHYKMWKSITNSMINLLSKHMKAQERKMVFMLWGNNAKELIPFIDKDFHIVLTHTHPSPLSRKSFSNCNHFQECNKTHHIIW</sequence>
<keyword evidence="3" id="KW-0378">Hydrolase</keyword>
<evidence type="ECO:0000259" key="5">
    <source>
        <dbReference type="SMART" id="SM00986"/>
    </source>
</evidence>
<evidence type="ECO:0000256" key="1">
    <source>
        <dbReference type="ARBA" id="ARBA00008184"/>
    </source>
</evidence>
<dbReference type="InterPro" id="IPR036895">
    <property type="entry name" value="Uracil-DNA_glycosylase-like_sf"/>
</dbReference>
<dbReference type="SUPFAM" id="SSF52141">
    <property type="entry name" value="Uracil-DNA glycosylase-like"/>
    <property type="match status" value="1"/>
</dbReference>
<dbReference type="PANTHER" id="PTHR11264:SF0">
    <property type="entry name" value="URACIL-DNA GLYCOSYLASE"/>
    <property type="match status" value="1"/>
</dbReference>
<dbReference type="Gene3D" id="3.40.470.10">
    <property type="entry name" value="Uracil-DNA glycosylase-like domain"/>
    <property type="match status" value="1"/>
</dbReference>
<dbReference type="AlphaFoldDB" id="A0A6C0BRR7"/>
<evidence type="ECO:0000313" key="6">
    <source>
        <dbReference type="EMBL" id="QHS94324.1"/>
    </source>
</evidence>
<dbReference type="SMART" id="SM00987">
    <property type="entry name" value="UreE_C"/>
    <property type="match status" value="1"/>
</dbReference>
<comment type="similarity">
    <text evidence="1">Belongs to the uracil-DNA glycosylase (UDG) superfamily. UNG family.</text>
</comment>
<organism evidence="6">
    <name type="scientific">viral metagenome</name>
    <dbReference type="NCBI Taxonomy" id="1070528"/>
    <lineage>
        <taxon>unclassified sequences</taxon>
        <taxon>metagenomes</taxon>
        <taxon>organismal metagenomes</taxon>
    </lineage>
</organism>
<accession>A0A6C0BRR7</accession>
<evidence type="ECO:0000256" key="4">
    <source>
        <dbReference type="ARBA" id="ARBA00023204"/>
    </source>
</evidence>
<dbReference type="GO" id="GO:0005739">
    <property type="term" value="C:mitochondrion"/>
    <property type="evidence" value="ECO:0007669"/>
    <property type="project" value="TreeGrafter"/>
</dbReference>
<evidence type="ECO:0000256" key="2">
    <source>
        <dbReference type="ARBA" id="ARBA00022763"/>
    </source>
</evidence>
<name>A0A6C0BRR7_9ZZZZ</name>
<dbReference type="InterPro" id="IPR002043">
    <property type="entry name" value="UDG_fam1"/>
</dbReference>
<dbReference type="EMBL" id="MN739219">
    <property type="protein sequence ID" value="QHS94324.1"/>
    <property type="molecule type" value="Genomic_DNA"/>
</dbReference>
<dbReference type="InterPro" id="IPR005122">
    <property type="entry name" value="Uracil-DNA_glycosylase-like"/>
</dbReference>
<dbReference type="PROSITE" id="PS00130">
    <property type="entry name" value="U_DNA_GLYCOSYLASE"/>
    <property type="match status" value="1"/>
</dbReference>
<dbReference type="NCBIfam" id="NF003592">
    <property type="entry name" value="PRK05254.1-5"/>
    <property type="match status" value="1"/>
</dbReference>
<dbReference type="NCBIfam" id="TIGR00628">
    <property type="entry name" value="ung"/>
    <property type="match status" value="1"/>
</dbReference>